<organism evidence="1 2">
    <name type="scientific">Haematococcus lacustris</name>
    <name type="common">Green alga</name>
    <name type="synonym">Haematococcus pluvialis</name>
    <dbReference type="NCBI Taxonomy" id="44745"/>
    <lineage>
        <taxon>Eukaryota</taxon>
        <taxon>Viridiplantae</taxon>
        <taxon>Chlorophyta</taxon>
        <taxon>core chlorophytes</taxon>
        <taxon>Chlorophyceae</taxon>
        <taxon>CS clade</taxon>
        <taxon>Chlamydomonadales</taxon>
        <taxon>Haematococcaceae</taxon>
        <taxon>Haematococcus</taxon>
    </lineage>
</organism>
<name>A0A6A0ACL1_HAELA</name>
<dbReference type="AlphaFoldDB" id="A0A6A0ACL1"/>
<evidence type="ECO:0000313" key="2">
    <source>
        <dbReference type="Proteomes" id="UP000485058"/>
    </source>
</evidence>
<reference evidence="1 2" key="1">
    <citation type="submission" date="2020-02" db="EMBL/GenBank/DDBJ databases">
        <title>Draft genome sequence of Haematococcus lacustris strain NIES-144.</title>
        <authorList>
            <person name="Morimoto D."/>
            <person name="Nakagawa S."/>
            <person name="Yoshida T."/>
            <person name="Sawayama S."/>
        </authorList>
    </citation>
    <scope>NUCLEOTIDE SEQUENCE [LARGE SCALE GENOMIC DNA]</scope>
    <source>
        <strain evidence="1 2">NIES-144</strain>
    </source>
</reference>
<gene>
    <name evidence="1" type="ORF">HaLaN_29438</name>
</gene>
<feature type="non-terminal residue" evidence="1">
    <location>
        <position position="1"/>
    </location>
</feature>
<comment type="caution">
    <text evidence="1">The sequence shown here is derived from an EMBL/GenBank/DDBJ whole genome shotgun (WGS) entry which is preliminary data.</text>
</comment>
<dbReference type="Proteomes" id="UP000485058">
    <property type="component" value="Unassembled WGS sequence"/>
</dbReference>
<dbReference type="EMBL" id="BLLF01004986">
    <property type="protein sequence ID" value="GFH30559.1"/>
    <property type="molecule type" value="Genomic_DNA"/>
</dbReference>
<accession>A0A6A0ACL1</accession>
<sequence length="83" mass="9300">VLLQAVPGSSEPRFVLAKQGVVYSGGQGVDILYFTTQCLRVNASSCMGPEDPFYKWTHNGLDRLMRRYFELWESMVSWGHGAG</sequence>
<evidence type="ECO:0000313" key="1">
    <source>
        <dbReference type="EMBL" id="GFH30559.1"/>
    </source>
</evidence>
<keyword evidence="2" id="KW-1185">Reference proteome</keyword>
<protein>
    <submittedName>
        <fullName evidence="1">Uncharacterized protein</fullName>
    </submittedName>
</protein>
<proteinExistence type="predicted"/>